<evidence type="ECO:0000313" key="3">
    <source>
        <dbReference type="Proteomes" id="UP000306825"/>
    </source>
</evidence>
<dbReference type="InterPro" id="IPR025388">
    <property type="entry name" value="Alginate_export_dom"/>
</dbReference>
<reference evidence="2 3" key="1">
    <citation type="submission" date="2019-05" db="EMBL/GenBank/DDBJ databases">
        <title>A comparative analysis of the Nautiliaceae.</title>
        <authorList>
            <person name="Grosche A."/>
            <person name="Smedile F."/>
            <person name="Vetriani C."/>
        </authorList>
    </citation>
    <scope>NUCLEOTIDE SEQUENCE [LARGE SCALE GENOMIC DNA]</scope>
    <source>
        <strain evidence="2 3">TB-2</strain>
    </source>
</reference>
<accession>A0ABX5VAM1</accession>
<sequence length="572" mass="68263">MMRILIIILISSFLFSAQYSIIAFSTKNFNLKAAKLFIKRFPHGIVKQYTRFVEYKIEPFNSYKEAKEFLKKVKKYYKYPLIIKYNPNLGKILYPYKINKQQKIVNKNNTKMLIHCKNECGCIKTKKYNWEINKTKIINKINIKIKKYLEVKNLEKNKTSGNVSISKNTKVNENNKSKYYDFYCKFPSTTNILYYIDLYGNLYKGQKNEYQKKGDNENIKFGLMYERYFFDNWKFFTDDRIILSRKNISGNKSNNIYLDVNELYFRSYCLMCNYLDILIGRKKTKDFKSWWFDNSLDEVKLFNENSLLTFEIVGATRINNNIITNENSSKANIKNSGYLISHINYEFYYKNNAGIYYIYEDANPKDTFNKQRGNYIGVYAHGEKSKIKYWLNIGYANGKRDYLNYSKKFNGYGLDVGGIYFINYKNGLGVNFAYGQHKFTQPLIATNYSNFLQRNINFHYYGMIFNPILENINIFSLYWIYNINNFETLIALLNSYQQNKKSINNYNTTYLFETNGKSKHLGEEFNIIYQYLNSKSDKFKLGLGYFIGGNAYDYLENKNAYRIFLNYRHYWK</sequence>
<proteinExistence type="predicted"/>
<name>A0ABX5VAM1_9BACT</name>
<dbReference type="Gene3D" id="2.40.160.100">
    <property type="match status" value="1"/>
</dbReference>
<feature type="domain" description="Alginate export" evidence="1">
    <location>
        <begin position="341"/>
        <end position="560"/>
    </location>
</feature>
<evidence type="ECO:0000313" key="2">
    <source>
        <dbReference type="EMBL" id="QCT95236.1"/>
    </source>
</evidence>
<dbReference type="EMBL" id="CP040463">
    <property type="protein sequence ID" value="QCT95236.1"/>
    <property type="molecule type" value="Genomic_DNA"/>
</dbReference>
<dbReference type="Pfam" id="PF13372">
    <property type="entry name" value="Alginate_exp"/>
    <property type="match status" value="1"/>
</dbReference>
<gene>
    <name evidence="2" type="ORF">FE773_08535</name>
</gene>
<dbReference type="InterPro" id="IPR053728">
    <property type="entry name" value="Alginate_Permeability_Chnl"/>
</dbReference>
<dbReference type="Proteomes" id="UP000306825">
    <property type="component" value="Chromosome"/>
</dbReference>
<organism evidence="2 3">
    <name type="scientific">Caminibacter mediatlanticus TB-2</name>
    <dbReference type="NCBI Taxonomy" id="391592"/>
    <lineage>
        <taxon>Bacteria</taxon>
        <taxon>Pseudomonadati</taxon>
        <taxon>Campylobacterota</taxon>
        <taxon>Epsilonproteobacteria</taxon>
        <taxon>Nautiliales</taxon>
        <taxon>Nautiliaceae</taxon>
        <taxon>Caminibacter</taxon>
    </lineage>
</organism>
<protein>
    <recommendedName>
        <fullName evidence="1">Alginate export domain-containing protein</fullName>
    </recommendedName>
</protein>
<keyword evidence="3" id="KW-1185">Reference proteome</keyword>
<evidence type="ECO:0000259" key="1">
    <source>
        <dbReference type="Pfam" id="PF13372"/>
    </source>
</evidence>